<evidence type="ECO:0000313" key="2">
    <source>
        <dbReference type="Proteomes" id="UP000244906"/>
    </source>
</evidence>
<dbReference type="RefSeq" id="WP_116688440.1">
    <property type="nucleotide sequence ID" value="NZ_CAWNYD010000009.1"/>
</dbReference>
<dbReference type="Proteomes" id="UP000244906">
    <property type="component" value="Unassembled WGS sequence"/>
</dbReference>
<dbReference type="EMBL" id="QDDL01000009">
    <property type="protein sequence ID" value="PVZ65701.1"/>
    <property type="molecule type" value="Genomic_DNA"/>
</dbReference>
<dbReference type="OrthoDB" id="9802881at2"/>
<comment type="caution">
    <text evidence="1">The sequence shown here is derived from an EMBL/GenBank/DDBJ whole genome shotgun (WGS) entry which is preliminary data.</text>
</comment>
<dbReference type="AlphaFoldDB" id="A0A2V1GT57"/>
<reference evidence="1 2" key="1">
    <citation type="submission" date="2018-04" db="EMBL/GenBank/DDBJ databases">
        <title>Thalassorhabdus spongiae gen. nov., sp. nov., isolated from a marine sponge in South-West Iceland.</title>
        <authorList>
            <person name="Knobloch S."/>
            <person name="Daussin A."/>
            <person name="Johannsson R."/>
            <person name="Marteinsson V.T."/>
        </authorList>
    </citation>
    <scope>NUCLEOTIDE SEQUENCE [LARGE SCALE GENOMIC DNA]</scope>
    <source>
        <strain evidence="1 2">Hp12</strain>
    </source>
</reference>
<sequence length="468" mass="54321">MYICQLIEKLQTEILQASQISQEKTEHYYATPFYNYIRSMTGYQIRVGTKLKKDFQMHFYEIIRLTRNLSSTLPDQFTPAESVNKFQKLHISSSVQKNQIVSAFIRALLNFYIALQAHYTTPATSEVSKGPGQASTHRIWVGKNPGKRKIISWAATNKVIEHNWFKRPMTHYLWTDNPMLLNLSESTPSLKYFKVKSIAELHSSTTENNFQVINRSLGLALSFIQWREFSFACDVLRHIVMYRFGGLYLDCTWFFPLFGAPVECPPPPRDTSIYFGSVNSEHNAKVLSKIPLGISSSKDNYLDFIKHEDSSFTNTKGKMKSSGSMLMYTGKSEHLLHLKTLQNMCNLMQHSYLLNIQKRIAEYRFSKHKKLIDCWSNNIPFEPRHQAMEFIQWLAQTPFEKALIDLEIYSVACSNEGLILSHQQPDELHMLIDSTRKYTYKSSIGIAKNWGLSWQKLDLKDLPYVEWP</sequence>
<evidence type="ECO:0000313" key="1">
    <source>
        <dbReference type="EMBL" id="PVZ65701.1"/>
    </source>
</evidence>
<protein>
    <submittedName>
        <fullName evidence="1">Uncharacterized protein</fullName>
    </submittedName>
</protein>
<organism evidence="1 2">
    <name type="scientific">Pelagibaculum spongiae</name>
    <dbReference type="NCBI Taxonomy" id="2080658"/>
    <lineage>
        <taxon>Bacteria</taxon>
        <taxon>Pseudomonadati</taxon>
        <taxon>Pseudomonadota</taxon>
        <taxon>Gammaproteobacteria</taxon>
        <taxon>Oceanospirillales</taxon>
        <taxon>Pelagibaculum</taxon>
    </lineage>
</organism>
<accession>A0A2V1GT57</accession>
<dbReference type="InterPro" id="IPR029044">
    <property type="entry name" value="Nucleotide-diphossugar_trans"/>
</dbReference>
<name>A0A2V1GT57_9GAMM</name>
<keyword evidence="2" id="KW-1185">Reference proteome</keyword>
<dbReference type="SUPFAM" id="SSF53448">
    <property type="entry name" value="Nucleotide-diphospho-sugar transferases"/>
    <property type="match status" value="1"/>
</dbReference>
<proteinExistence type="predicted"/>
<dbReference type="Gene3D" id="3.90.550.20">
    <property type="match status" value="1"/>
</dbReference>
<gene>
    <name evidence="1" type="ORF">DC094_17630</name>
</gene>